<dbReference type="Proteomes" id="UP001462961">
    <property type="component" value="Unassembled WGS sequence"/>
</dbReference>
<evidence type="ECO:0000313" key="3">
    <source>
        <dbReference type="Proteomes" id="UP001462961"/>
    </source>
</evidence>
<reference evidence="2 3" key="1">
    <citation type="submission" date="2024-01" db="EMBL/GenBank/DDBJ databases">
        <title>The diversity of rhizobia nodulating Mimosa spp. in eleven states of Brazil covering several biomes is determined by host plant, location, and edaphic factors.</title>
        <authorList>
            <person name="Rouws L."/>
            <person name="Barauna A."/>
            <person name="Beukes C."/>
            <person name="De Faria S.M."/>
            <person name="Gross E."/>
            <person name="Dos Reis Junior F.B."/>
            <person name="Simon M."/>
            <person name="Maluk M."/>
            <person name="Odee D.W."/>
            <person name="Kenicer G."/>
            <person name="Young J.P.W."/>
            <person name="Reis V.M."/>
            <person name="Zilli J."/>
            <person name="James E.K."/>
        </authorList>
    </citation>
    <scope>NUCLEOTIDE SEQUENCE [LARGE SCALE GENOMIC DNA]</scope>
    <source>
        <strain evidence="2 3">JHI1651</strain>
    </source>
</reference>
<evidence type="ECO:0000256" key="1">
    <source>
        <dbReference type="SAM" id="SignalP"/>
    </source>
</evidence>
<feature type="signal peptide" evidence="1">
    <location>
        <begin position="1"/>
        <end position="36"/>
    </location>
</feature>
<comment type="caution">
    <text evidence="2">The sequence shown here is derived from an EMBL/GenBank/DDBJ whole genome shotgun (WGS) entry which is preliminary data.</text>
</comment>
<keyword evidence="1" id="KW-0732">Signal</keyword>
<dbReference type="RefSeq" id="WP_158512174.1">
    <property type="nucleotide sequence ID" value="NZ_CADFFM010000006.1"/>
</dbReference>
<proteinExistence type="predicted"/>
<gene>
    <name evidence="2" type="ORF">VOI32_32375</name>
</gene>
<evidence type="ECO:0000313" key="2">
    <source>
        <dbReference type="EMBL" id="MEO1758614.1"/>
    </source>
</evidence>
<dbReference type="EMBL" id="JAYLVJ010000058">
    <property type="protein sequence ID" value="MEO1758614.1"/>
    <property type="molecule type" value="Genomic_DNA"/>
</dbReference>
<name>A0ABV0E5K0_9BURK</name>
<keyword evidence="3" id="KW-1185">Reference proteome</keyword>
<feature type="chain" id="PRO_5046002979" evidence="1">
    <location>
        <begin position="37"/>
        <end position="48"/>
    </location>
</feature>
<organism evidence="2 3">
    <name type="scientific">Paraburkholderia caribensis</name>
    <dbReference type="NCBI Taxonomy" id="75105"/>
    <lineage>
        <taxon>Bacteria</taxon>
        <taxon>Pseudomonadati</taxon>
        <taxon>Pseudomonadota</taxon>
        <taxon>Betaproteobacteria</taxon>
        <taxon>Burkholderiales</taxon>
        <taxon>Burkholderiaceae</taxon>
        <taxon>Paraburkholderia</taxon>
    </lineage>
</organism>
<accession>A0ABV0E5K0</accession>
<sequence length="48" mass="5108">MKLATMVKRSGARCFRRSLQMAVLMAVLLAASAAYATPITEQGGPCHV</sequence>
<protein>
    <submittedName>
        <fullName evidence="2">Uncharacterized protein</fullName>
    </submittedName>
</protein>